<evidence type="ECO:0000256" key="6">
    <source>
        <dbReference type="ARBA" id="ARBA00022837"/>
    </source>
</evidence>
<dbReference type="InterPro" id="IPR017850">
    <property type="entry name" value="Alkaline_phosphatase_core_sf"/>
</dbReference>
<keyword evidence="3" id="KW-0479">Metal-binding</keyword>
<dbReference type="PANTHER" id="PTHR45953:SF1">
    <property type="entry name" value="IDURONATE 2-SULFATASE"/>
    <property type="match status" value="1"/>
</dbReference>
<dbReference type="Proteomes" id="UP000237819">
    <property type="component" value="Unassembled WGS sequence"/>
</dbReference>
<keyword evidence="6" id="KW-0106">Calcium</keyword>
<evidence type="ECO:0000256" key="4">
    <source>
        <dbReference type="ARBA" id="ARBA00022729"/>
    </source>
</evidence>
<dbReference type="InterPro" id="IPR000917">
    <property type="entry name" value="Sulfatase_N"/>
</dbReference>
<feature type="domain" description="Sulfatase N-terminal" evidence="8">
    <location>
        <begin position="32"/>
        <end position="376"/>
    </location>
</feature>
<dbReference type="Gene3D" id="3.40.720.10">
    <property type="entry name" value="Alkaline Phosphatase, subunit A"/>
    <property type="match status" value="1"/>
</dbReference>
<dbReference type="Pfam" id="PF00884">
    <property type="entry name" value="Sulfatase"/>
    <property type="match status" value="1"/>
</dbReference>
<evidence type="ECO:0000256" key="1">
    <source>
        <dbReference type="ARBA" id="ARBA00001913"/>
    </source>
</evidence>
<dbReference type="OrthoDB" id="9782218at2"/>
<dbReference type="GO" id="GO:0004423">
    <property type="term" value="F:iduronate-2-sulfatase activity"/>
    <property type="evidence" value="ECO:0007669"/>
    <property type="project" value="InterPro"/>
</dbReference>
<gene>
    <name evidence="9" type="ORF">C5Y93_07975</name>
</gene>
<comment type="caution">
    <text evidence="9">The sequence shown here is derived from an EMBL/GenBank/DDBJ whole genome shotgun (WGS) entry which is preliminary data.</text>
</comment>
<evidence type="ECO:0000256" key="5">
    <source>
        <dbReference type="ARBA" id="ARBA00022801"/>
    </source>
</evidence>
<accession>A0A2S8GQP6</accession>
<dbReference type="SUPFAM" id="SSF53649">
    <property type="entry name" value="Alkaline phosphatase-like"/>
    <property type="match status" value="1"/>
</dbReference>
<dbReference type="EMBL" id="PUHZ01000008">
    <property type="protein sequence ID" value="PQO46760.1"/>
    <property type="molecule type" value="Genomic_DNA"/>
</dbReference>
<dbReference type="InterPro" id="IPR035874">
    <property type="entry name" value="IDS"/>
</dbReference>
<dbReference type="GO" id="GO:0046872">
    <property type="term" value="F:metal ion binding"/>
    <property type="evidence" value="ECO:0007669"/>
    <property type="project" value="UniProtKB-KW"/>
</dbReference>
<feature type="signal peptide" evidence="7">
    <location>
        <begin position="1"/>
        <end position="25"/>
    </location>
</feature>
<dbReference type="RefSeq" id="WP_105334886.1">
    <property type="nucleotide sequence ID" value="NZ_PUHZ01000008.1"/>
</dbReference>
<reference evidence="9 10" key="1">
    <citation type="submission" date="2018-02" db="EMBL/GenBank/DDBJ databases">
        <title>Comparative genomes isolates from brazilian mangrove.</title>
        <authorList>
            <person name="Araujo J.E."/>
            <person name="Taketani R.G."/>
            <person name="Silva M.C.P."/>
            <person name="Loureco M.V."/>
            <person name="Andreote F.D."/>
        </authorList>
    </citation>
    <scope>NUCLEOTIDE SEQUENCE [LARGE SCALE GENOMIC DNA]</scope>
    <source>
        <strain evidence="9 10">Nap-Phe MGV</strain>
    </source>
</reference>
<feature type="chain" id="PRO_5015696940" evidence="7">
    <location>
        <begin position="26"/>
        <end position="484"/>
    </location>
</feature>
<comment type="cofactor">
    <cofactor evidence="1">
        <name>Ca(2+)</name>
        <dbReference type="ChEBI" id="CHEBI:29108"/>
    </cofactor>
</comment>
<name>A0A2S8GQP6_9BACT</name>
<evidence type="ECO:0000313" key="9">
    <source>
        <dbReference type="EMBL" id="PQO46760.1"/>
    </source>
</evidence>
<keyword evidence="5" id="KW-0378">Hydrolase</keyword>
<sequence length="484" mass="54158">MSLPISARSLVALLALLTLSAVAQAAEKPKLNVLFIAADDMNCDLGVYGDKLVHTPNLDRLAKLGVRFDNAYCQQPLCGPSRASLMTGLRPDTLDMHTLAHELRKKNPDVVTLGQMFRNNGYFTARAGKIFHYGNPSQIGTDANDDPATWDERYNPAGIDKKQENKIVRYSKGGLGISMAWWDPESADEEHTDGMVATKIVELIDSHKDEPFFLAAGFFNPHCPYVAPKKYFDLYPLDKITVPNLEEAKADLADVPQMAIQRDLKGWPYYFDGITEDQARKCKQAYYASISFVDAQVGRLLDALEKNDLMDNTVIVFWSDHGYFLGEKGLWYKRKAFERSARMPLIIAAPGLAAGADTNKPVELVDLYPTLADLCGLEPPQNLEGRSLRPLLTNPADAKWDKPAVTQVWHSPQAWGYSIRTERWRYTEWLEGKAGRELYDHADDSGEVHNLADDPAHAPTVAELSARLKPYVQLKPHARADKKK</sequence>
<evidence type="ECO:0000259" key="8">
    <source>
        <dbReference type="Pfam" id="PF00884"/>
    </source>
</evidence>
<evidence type="ECO:0000313" key="10">
    <source>
        <dbReference type="Proteomes" id="UP000237819"/>
    </source>
</evidence>
<dbReference type="PROSITE" id="PS00523">
    <property type="entry name" value="SULFATASE_1"/>
    <property type="match status" value="1"/>
</dbReference>
<proteinExistence type="inferred from homology"/>
<evidence type="ECO:0000256" key="3">
    <source>
        <dbReference type="ARBA" id="ARBA00022723"/>
    </source>
</evidence>
<comment type="similarity">
    <text evidence="2">Belongs to the sulfatase family.</text>
</comment>
<evidence type="ECO:0000256" key="2">
    <source>
        <dbReference type="ARBA" id="ARBA00008779"/>
    </source>
</evidence>
<protein>
    <submittedName>
        <fullName evidence="9">Iduronate sulfatase</fullName>
    </submittedName>
</protein>
<keyword evidence="4 7" id="KW-0732">Signal</keyword>
<dbReference type="AlphaFoldDB" id="A0A2S8GQP6"/>
<dbReference type="PANTHER" id="PTHR45953">
    <property type="entry name" value="IDURONATE 2-SULFATASE"/>
    <property type="match status" value="1"/>
</dbReference>
<dbReference type="CDD" id="cd16030">
    <property type="entry name" value="iduronate-2-sulfatase"/>
    <property type="match status" value="1"/>
</dbReference>
<dbReference type="PROSITE" id="PS00149">
    <property type="entry name" value="SULFATASE_2"/>
    <property type="match status" value="1"/>
</dbReference>
<evidence type="ECO:0000256" key="7">
    <source>
        <dbReference type="SAM" id="SignalP"/>
    </source>
</evidence>
<dbReference type="InterPro" id="IPR024607">
    <property type="entry name" value="Sulfatase_CS"/>
</dbReference>
<dbReference type="GO" id="GO:0005737">
    <property type="term" value="C:cytoplasm"/>
    <property type="evidence" value="ECO:0007669"/>
    <property type="project" value="TreeGrafter"/>
</dbReference>
<organism evidence="9 10">
    <name type="scientific">Blastopirellula marina</name>
    <dbReference type="NCBI Taxonomy" id="124"/>
    <lineage>
        <taxon>Bacteria</taxon>
        <taxon>Pseudomonadati</taxon>
        <taxon>Planctomycetota</taxon>
        <taxon>Planctomycetia</taxon>
        <taxon>Pirellulales</taxon>
        <taxon>Pirellulaceae</taxon>
        <taxon>Blastopirellula</taxon>
    </lineage>
</organism>